<evidence type="ECO:0000256" key="7">
    <source>
        <dbReference type="ARBA" id="ARBA00023180"/>
    </source>
</evidence>
<dbReference type="Proteomes" id="UP001378242">
    <property type="component" value="Unassembled WGS sequence"/>
</dbReference>
<evidence type="ECO:0000256" key="1">
    <source>
        <dbReference type="ARBA" id="ARBA00004323"/>
    </source>
</evidence>
<dbReference type="EMBL" id="JBAKAP010000006">
    <property type="protein sequence ID" value="MEL0616732.1"/>
    <property type="molecule type" value="Genomic_DNA"/>
</dbReference>
<dbReference type="PANTHER" id="PTHR12137:SF54">
    <property type="entry name" value="CARBOHYDRATE SULFOTRANSFERASE"/>
    <property type="match status" value="1"/>
</dbReference>
<dbReference type="Pfam" id="PF03567">
    <property type="entry name" value="Sulfotransfer_2"/>
    <property type="match status" value="1"/>
</dbReference>
<comment type="caution">
    <text evidence="8">The sequence shown here is derived from an EMBL/GenBank/DDBJ whole genome shotgun (WGS) entry which is preliminary data.</text>
</comment>
<dbReference type="SUPFAM" id="SSF52540">
    <property type="entry name" value="P-loop containing nucleoside triphosphate hydrolases"/>
    <property type="match status" value="1"/>
</dbReference>
<dbReference type="PANTHER" id="PTHR12137">
    <property type="entry name" value="CARBOHYDRATE SULFOTRANSFERASE"/>
    <property type="match status" value="1"/>
</dbReference>
<name>A0ABU9GE35_COBMA</name>
<keyword evidence="9" id="KW-1185">Reference proteome</keyword>
<evidence type="ECO:0000256" key="4">
    <source>
        <dbReference type="ARBA" id="ARBA00022989"/>
    </source>
</evidence>
<keyword evidence="7" id="KW-0325">Glycoprotein</keyword>
<dbReference type="RefSeq" id="WP_167592976.1">
    <property type="nucleotide sequence ID" value="NZ_CP017114.1"/>
</dbReference>
<protein>
    <submittedName>
        <fullName evidence="8">Sulfotransferase family 2 domain-containing protein</fullName>
    </submittedName>
</protein>
<sequence>MWLKHEFPYRKHFDRNKCIFIHIPKAAGTSVLAALGKKSEKGRDHVSWQTYKKADSKKFNNYFKFSFVRNPYDRAFSAYHYILKGGNQGPEDSRVAASLAKYRGFDDFVENGLWQGAFRSHLLFHSQSSFIMSADDRLMVDFLGHFETLDQDFKIVAEKLGIDSSIAHRNKGDVRCRVAQESMASATREKLAILYAQDFANFGYPS</sequence>
<evidence type="ECO:0000313" key="8">
    <source>
        <dbReference type="EMBL" id="MEL0616732.1"/>
    </source>
</evidence>
<evidence type="ECO:0000256" key="5">
    <source>
        <dbReference type="ARBA" id="ARBA00023034"/>
    </source>
</evidence>
<dbReference type="InterPro" id="IPR005331">
    <property type="entry name" value="Sulfotransferase"/>
</dbReference>
<dbReference type="GeneID" id="43177238"/>
<gene>
    <name evidence="8" type="ORF">V6243_07780</name>
</gene>
<proteinExistence type="predicted"/>
<organism evidence="8 9">
    <name type="scientific">Cobetia marina</name>
    <name type="common">Deleya marina</name>
    <dbReference type="NCBI Taxonomy" id="28258"/>
    <lineage>
        <taxon>Bacteria</taxon>
        <taxon>Pseudomonadati</taxon>
        <taxon>Pseudomonadota</taxon>
        <taxon>Gammaproteobacteria</taxon>
        <taxon>Oceanospirillales</taxon>
        <taxon>Halomonadaceae</taxon>
        <taxon>Cobetia</taxon>
    </lineage>
</organism>
<dbReference type="Gene3D" id="3.40.50.300">
    <property type="entry name" value="P-loop containing nucleotide triphosphate hydrolases"/>
    <property type="match status" value="1"/>
</dbReference>
<keyword evidence="3" id="KW-0812">Transmembrane</keyword>
<comment type="subcellular location">
    <subcellularLocation>
        <location evidence="1">Golgi apparatus membrane</location>
        <topology evidence="1">Single-pass type II membrane protein</topology>
    </subcellularLocation>
</comment>
<keyword evidence="2" id="KW-0808">Transferase</keyword>
<dbReference type="InterPro" id="IPR027417">
    <property type="entry name" value="P-loop_NTPase"/>
</dbReference>
<keyword evidence="4" id="KW-1133">Transmembrane helix</keyword>
<evidence type="ECO:0000313" key="9">
    <source>
        <dbReference type="Proteomes" id="UP001378242"/>
    </source>
</evidence>
<evidence type="ECO:0000256" key="2">
    <source>
        <dbReference type="ARBA" id="ARBA00022679"/>
    </source>
</evidence>
<keyword evidence="5" id="KW-0333">Golgi apparatus</keyword>
<reference evidence="8 9" key="1">
    <citation type="submission" date="2024-02" db="EMBL/GenBank/DDBJ databases">
        <title>Bacteria isolated from the canopy kelp, Nereocystis luetkeana.</title>
        <authorList>
            <person name="Pfister C.A."/>
            <person name="Younker I.T."/>
            <person name="Light S.H."/>
        </authorList>
    </citation>
    <scope>NUCLEOTIDE SEQUENCE [LARGE SCALE GENOMIC DNA]</scope>
    <source>
        <strain evidence="8 9">TI.5.07</strain>
    </source>
</reference>
<accession>A0ABU9GE35</accession>
<evidence type="ECO:0000256" key="3">
    <source>
        <dbReference type="ARBA" id="ARBA00022692"/>
    </source>
</evidence>
<keyword evidence="6" id="KW-0472">Membrane</keyword>
<evidence type="ECO:0000256" key="6">
    <source>
        <dbReference type="ARBA" id="ARBA00023136"/>
    </source>
</evidence>
<dbReference type="InterPro" id="IPR018011">
    <property type="entry name" value="Carb_sulfotrans_8-10"/>
</dbReference>